<reference evidence="1 2" key="1">
    <citation type="submission" date="2020-12" db="EMBL/GenBank/DDBJ databases">
        <title>Bacterial novel species Pedobacter sp. SD-b isolated from soil.</title>
        <authorList>
            <person name="Jung H.-Y."/>
        </authorList>
    </citation>
    <scope>NUCLEOTIDE SEQUENCE [LARGE SCALE GENOMIC DNA]</scope>
    <source>
        <strain evidence="1 2">SD-b</strain>
    </source>
</reference>
<protein>
    <recommendedName>
        <fullName evidence="3">Peptidase C39-like domain-containing protein</fullName>
    </recommendedName>
</protein>
<gene>
    <name evidence="1" type="ORF">I5M32_16515</name>
</gene>
<proteinExistence type="predicted"/>
<dbReference type="Proteomes" id="UP000660024">
    <property type="component" value="Unassembled WGS sequence"/>
</dbReference>
<dbReference type="RefSeq" id="WP_200588285.1">
    <property type="nucleotide sequence ID" value="NZ_JAEHFY010000063.1"/>
</dbReference>
<evidence type="ECO:0008006" key="3">
    <source>
        <dbReference type="Google" id="ProtNLM"/>
    </source>
</evidence>
<evidence type="ECO:0000313" key="2">
    <source>
        <dbReference type="Proteomes" id="UP000660024"/>
    </source>
</evidence>
<feature type="non-terminal residue" evidence="1">
    <location>
        <position position="1"/>
    </location>
</feature>
<keyword evidence="2" id="KW-1185">Reference proteome</keyword>
<dbReference type="EMBL" id="JAEHFY010000063">
    <property type="protein sequence ID" value="MBK0384565.1"/>
    <property type="molecule type" value="Genomic_DNA"/>
</dbReference>
<evidence type="ECO:0000313" key="1">
    <source>
        <dbReference type="EMBL" id="MBK0384565.1"/>
    </source>
</evidence>
<sequence length="82" mass="9284">HFIVIVGMGSDSKGKYFRFFDSATANLWDGTSTSNKLYFDSSSGLIKGTTQSQFRSTTNQYRNTDGKVIYTITHVRKSKYKP</sequence>
<comment type="caution">
    <text evidence="1">The sequence shown here is derived from an EMBL/GenBank/DDBJ whole genome shotgun (WGS) entry which is preliminary data.</text>
</comment>
<organism evidence="1 2">
    <name type="scientific">Pedobacter segetis</name>
    <dbReference type="NCBI Taxonomy" id="2793069"/>
    <lineage>
        <taxon>Bacteria</taxon>
        <taxon>Pseudomonadati</taxon>
        <taxon>Bacteroidota</taxon>
        <taxon>Sphingobacteriia</taxon>
        <taxon>Sphingobacteriales</taxon>
        <taxon>Sphingobacteriaceae</taxon>
        <taxon>Pedobacter</taxon>
    </lineage>
</organism>
<accession>A0ABS1BNW2</accession>
<name>A0ABS1BNW2_9SPHI</name>